<reference evidence="1" key="1">
    <citation type="journal article" date="2014" name="Front. Microbiol.">
        <title>High frequency of phylogenetically diverse reductive dehalogenase-homologous genes in deep subseafloor sedimentary metagenomes.</title>
        <authorList>
            <person name="Kawai M."/>
            <person name="Futagami T."/>
            <person name="Toyoda A."/>
            <person name="Takaki Y."/>
            <person name="Nishi S."/>
            <person name="Hori S."/>
            <person name="Arai W."/>
            <person name="Tsubouchi T."/>
            <person name="Morono Y."/>
            <person name="Uchiyama I."/>
            <person name="Ito T."/>
            <person name="Fujiyama A."/>
            <person name="Inagaki F."/>
            <person name="Takami H."/>
        </authorList>
    </citation>
    <scope>NUCLEOTIDE SEQUENCE</scope>
    <source>
        <strain evidence="1">Expedition CK06-06</strain>
    </source>
</reference>
<accession>X1IJ88</accession>
<sequence length="156" mass="17509">MIPEPSELLGALLEQNGNPPQPDLALHAFLSNPLPAELQVEVLRSLLIKQNLSVQIAVLSRLSFERPWLTSKLAEDILEELNSQDLLEIDVANINPDEQYAGDLFLDEQAEQLARLFRIARIYEHADRSNEAIPVLSKSIDITNRLQAHLEANLAK</sequence>
<dbReference type="AlphaFoldDB" id="X1IJ88"/>
<evidence type="ECO:0000313" key="1">
    <source>
        <dbReference type="EMBL" id="GAH69330.1"/>
    </source>
</evidence>
<organism evidence="1">
    <name type="scientific">marine sediment metagenome</name>
    <dbReference type="NCBI Taxonomy" id="412755"/>
    <lineage>
        <taxon>unclassified sequences</taxon>
        <taxon>metagenomes</taxon>
        <taxon>ecological metagenomes</taxon>
    </lineage>
</organism>
<feature type="non-terminal residue" evidence="1">
    <location>
        <position position="156"/>
    </location>
</feature>
<gene>
    <name evidence="1" type="ORF">S03H2_43311</name>
</gene>
<protein>
    <submittedName>
        <fullName evidence="1">Uncharacterized protein</fullName>
    </submittedName>
</protein>
<dbReference type="EMBL" id="BARU01027006">
    <property type="protein sequence ID" value="GAH69330.1"/>
    <property type="molecule type" value="Genomic_DNA"/>
</dbReference>
<proteinExistence type="predicted"/>
<comment type="caution">
    <text evidence="1">The sequence shown here is derived from an EMBL/GenBank/DDBJ whole genome shotgun (WGS) entry which is preliminary data.</text>
</comment>
<name>X1IJ88_9ZZZZ</name>